<dbReference type="AlphaFoldDB" id="A0AAE0GHT6"/>
<dbReference type="Proteomes" id="UP001190700">
    <property type="component" value="Unassembled WGS sequence"/>
</dbReference>
<proteinExistence type="predicted"/>
<evidence type="ECO:0008006" key="3">
    <source>
        <dbReference type="Google" id="ProtNLM"/>
    </source>
</evidence>
<protein>
    <recommendedName>
        <fullName evidence="3">Ankyrin repeat domain-containing protein</fullName>
    </recommendedName>
</protein>
<dbReference type="Gene3D" id="1.25.40.20">
    <property type="entry name" value="Ankyrin repeat-containing domain"/>
    <property type="match status" value="1"/>
</dbReference>
<organism evidence="1 2">
    <name type="scientific">Cymbomonas tetramitiformis</name>
    <dbReference type="NCBI Taxonomy" id="36881"/>
    <lineage>
        <taxon>Eukaryota</taxon>
        <taxon>Viridiplantae</taxon>
        <taxon>Chlorophyta</taxon>
        <taxon>Pyramimonadophyceae</taxon>
        <taxon>Pyramimonadales</taxon>
        <taxon>Pyramimonadaceae</taxon>
        <taxon>Cymbomonas</taxon>
    </lineage>
</organism>
<dbReference type="SUPFAM" id="SSF48403">
    <property type="entry name" value="Ankyrin repeat"/>
    <property type="match status" value="1"/>
</dbReference>
<comment type="caution">
    <text evidence="1">The sequence shown here is derived from an EMBL/GenBank/DDBJ whole genome shotgun (WGS) entry which is preliminary data.</text>
</comment>
<gene>
    <name evidence="1" type="ORF">CYMTET_14299</name>
</gene>
<name>A0AAE0GHT6_9CHLO</name>
<dbReference type="InterPro" id="IPR036770">
    <property type="entry name" value="Ankyrin_rpt-contain_sf"/>
</dbReference>
<evidence type="ECO:0000313" key="2">
    <source>
        <dbReference type="Proteomes" id="UP001190700"/>
    </source>
</evidence>
<evidence type="ECO:0000313" key="1">
    <source>
        <dbReference type="EMBL" id="KAK3277716.1"/>
    </source>
</evidence>
<dbReference type="EMBL" id="LGRX02005957">
    <property type="protein sequence ID" value="KAK3277716.1"/>
    <property type="molecule type" value="Genomic_DNA"/>
</dbReference>
<keyword evidence="2" id="KW-1185">Reference proteome</keyword>
<reference evidence="1 2" key="1">
    <citation type="journal article" date="2015" name="Genome Biol. Evol.">
        <title>Comparative Genomics of a Bacterivorous Green Alga Reveals Evolutionary Causalities and Consequences of Phago-Mixotrophic Mode of Nutrition.</title>
        <authorList>
            <person name="Burns J.A."/>
            <person name="Paasch A."/>
            <person name="Narechania A."/>
            <person name="Kim E."/>
        </authorList>
    </citation>
    <scope>NUCLEOTIDE SEQUENCE [LARGE SCALE GENOMIC DNA]</scope>
    <source>
        <strain evidence="1 2">PLY_AMNH</strain>
    </source>
</reference>
<sequence>MTSYVSGYDGHSDLENEQDYDASPTASFWKHASEEELNARKAVLEADPGLAADERAISPLIVAARANFARLALRALSVGYTTDERADDGRDAIRIAADHGYGRLVDILIEQHSSAQIPMSAVDIATMRNDALMVCRFKKPTIDEGSSIRNFYQTHARKLSAANRK</sequence>
<accession>A0AAE0GHT6</accession>